<dbReference type="OrthoDB" id="6380626at2759"/>
<dbReference type="EMBL" id="JACEEZ010001628">
    <property type="protein sequence ID" value="KAG0728953.1"/>
    <property type="molecule type" value="Genomic_DNA"/>
</dbReference>
<gene>
    <name evidence="1" type="ORF">GWK47_031368</name>
</gene>
<evidence type="ECO:0000313" key="1">
    <source>
        <dbReference type="EMBL" id="KAG0728953.1"/>
    </source>
</evidence>
<name>A0A8J4YL27_CHIOP</name>
<comment type="caution">
    <text evidence="1">The sequence shown here is derived from an EMBL/GenBank/DDBJ whole genome shotgun (WGS) entry which is preliminary data.</text>
</comment>
<keyword evidence="2" id="KW-1185">Reference proteome</keyword>
<organism evidence="1 2">
    <name type="scientific">Chionoecetes opilio</name>
    <name type="common">Atlantic snow crab</name>
    <name type="synonym">Cancer opilio</name>
    <dbReference type="NCBI Taxonomy" id="41210"/>
    <lineage>
        <taxon>Eukaryota</taxon>
        <taxon>Metazoa</taxon>
        <taxon>Ecdysozoa</taxon>
        <taxon>Arthropoda</taxon>
        <taxon>Crustacea</taxon>
        <taxon>Multicrustacea</taxon>
        <taxon>Malacostraca</taxon>
        <taxon>Eumalacostraca</taxon>
        <taxon>Eucarida</taxon>
        <taxon>Decapoda</taxon>
        <taxon>Pleocyemata</taxon>
        <taxon>Brachyura</taxon>
        <taxon>Eubrachyura</taxon>
        <taxon>Majoidea</taxon>
        <taxon>Majidae</taxon>
        <taxon>Chionoecetes</taxon>
    </lineage>
</organism>
<accession>A0A8J4YL27</accession>
<sequence>MLRDVLGMILGPRQRLWLCLSQDHLHILKGKLLGVPVIDTPKGTAQAEASMDLRRHGGFPGVITALVFDTTPATVEYIGEWPSFWSNSLTGRFLPGLQTPTF</sequence>
<dbReference type="AlphaFoldDB" id="A0A8J4YL27"/>
<protein>
    <submittedName>
        <fullName evidence="1">Uncharacterized protein</fullName>
    </submittedName>
</protein>
<reference evidence="1" key="1">
    <citation type="submission" date="2020-07" db="EMBL/GenBank/DDBJ databases">
        <title>The High-quality genome of the commercially important snow crab, Chionoecetes opilio.</title>
        <authorList>
            <person name="Jeong J.-H."/>
            <person name="Ryu S."/>
        </authorList>
    </citation>
    <scope>NUCLEOTIDE SEQUENCE</scope>
    <source>
        <strain evidence="1">MADBK_172401_WGS</strain>
        <tissue evidence="1">Digestive gland</tissue>
    </source>
</reference>
<proteinExistence type="predicted"/>
<dbReference type="Proteomes" id="UP000770661">
    <property type="component" value="Unassembled WGS sequence"/>
</dbReference>
<evidence type="ECO:0000313" key="2">
    <source>
        <dbReference type="Proteomes" id="UP000770661"/>
    </source>
</evidence>